<dbReference type="InterPro" id="IPR008638">
    <property type="entry name" value="FhaB/CdiA-like_TPS"/>
</dbReference>
<gene>
    <name evidence="4" type="ORF">HDG41_004191</name>
</gene>
<feature type="region of interest" description="Disordered" evidence="1">
    <location>
        <begin position="1"/>
        <end position="21"/>
    </location>
</feature>
<dbReference type="SMART" id="SM00912">
    <property type="entry name" value="Haemagg_act"/>
    <property type="match status" value="1"/>
</dbReference>
<dbReference type="InterPro" id="IPR011050">
    <property type="entry name" value="Pectin_lyase_fold/virulence"/>
</dbReference>
<dbReference type="PANTHER" id="PTHR12338:SF5">
    <property type="entry name" value="ANTIGEN 43-RELATED"/>
    <property type="match status" value="1"/>
</dbReference>
<proteinExistence type="predicted"/>
<keyword evidence="2" id="KW-0812">Transmembrane</keyword>
<name>A0A7W8P4J1_9BURK</name>
<keyword evidence="2" id="KW-1133">Transmembrane helix</keyword>
<dbReference type="NCBIfam" id="TIGR01901">
    <property type="entry name" value="adhes_NPXG"/>
    <property type="match status" value="1"/>
</dbReference>
<accession>A0A7W8P4J1</accession>
<dbReference type="InterPro" id="IPR012334">
    <property type="entry name" value="Pectin_lyas_fold"/>
</dbReference>
<evidence type="ECO:0000313" key="5">
    <source>
        <dbReference type="Proteomes" id="UP000592820"/>
    </source>
</evidence>
<protein>
    <submittedName>
        <fullName evidence="4">Filamentous hemagglutinin family protein</fullName>
    </submittedName>
</protein>
<dbReference type="Pfam" id="PF05860">
    <property type="entry name" value="TPS"/>
    <property type="match status" value="1"/>
</dbReference>
<dbReference type="AlphaFoldDB" id="A0A7W8P4J1"/>
<evidence type="ECO:0000256" key="1">
    <source>
        <dbReference type="SAM" id="MobiDB-lite"/>
    </source>
</evidence>
<feature type="transmembrane region" description="Helical" evidence="2">
    <location>
        <begin position="21"/>
        <end position="43"/>
    </location>
</feature>
<organism evidence="4 5">
    <name type="scientific">Paraburkholderia youngii</name>
    <dbReference type="NCBI Taxonomy" id="2782701"/>
    <lineage>
        <taxon>Bacteria</taxon>
        <taxon>Pseudomonadati</taxon>
        <taxon>Pseudomonadota</taxon>
        <taxon>Betaproteobacteria</taxon>
        <taxon>Burkholderiales</taxon>
        <taxon>Burkholderiaceae</taxon>
        <taxon>Paraburkholderia</taxon>
    </lineage>
</organism>
<dbReference type="EMBL" id="JACHDE010000007">
    <property type="protein sequence ID" value="MBB5402105.1"/>
    <property type="molecule type" value="Genomic_DNA"/>
</dbReference>
<evidence type="ECO:0000256" key="2">
    <source>
        <dbReference type="SAM" id="Phobius"/>
    </source>
</evidence>
<comment type="caution">
    <text evidence="4">The sequence shown here is derived from an EMBL/GenBank/DDBJ whole genome shotgun (WGS) entry which is preliminary data.</text>
</comment>
<evidence type="ECO:0000313" key="4">
    <source>
        <dbReference type="EMBL" id="MBB5402105.1"/>
    </source>
</evidence>
<dbReference type="PANTHER" id="PTHR12338">
    <property type="entry name" value="AUTOTRANSPORTER"/>
    <property type="match status" value="1"/>
</dbReference>
<feature type="domain" description="Filamentous haemagglutinin FhaB/tRNA nuclease CdiA-like TPS" evidence="3">
    <location>
        <begin position="43"/>
        <end position="155"/>
    </location>
</feature>
<dbReference type="InterPro" id="IPR050909">
    <property type="entry name" value="Bact_Autotransporter_VF"/>
</dbReference>
<keyword evidence="2" id="KW-0472">Membrane</keyword>
<dbReference type="Gene3D" id="2.160.20.110">
    <property type="match status" value="2"/>
</dbReference>
<evidence type="ECO:0000259" key="3">
    <source>
        <dbReference type="SMART" id="SM00912"/>
    </source>
</evidence>
<dbReference type="RefSeq" id="WP_184226980.1">
    <property type="nucleotide sequence ID" value="NZ_JACHDE010000007.1"/>
</dbReference>
<dbReference type="Gene3D" id="2.160.20.10">
    <property type="entry name" value="Single-stranded right-handed beta-helix, Pectin lyase-like"/>
    <property type="match status" value="1"/>
</dbReference>
<sequence length="833" mass="83047">MSHPEQPRPTRRTPSRRQSSGPVWLSIGISLAGLSLTPVAFAAGSLPQGGRYVAGTGTIAGAGNSLVITQSGSTRGVIDWNSFSIGRSNSVTFNNGGGATLNRVTGGSLSAIFGKLSATGSVYLVNPQGVVVGPSGVVTTGGRFVASTLDTDNCAFMNGGALTLSGNSDAVVVNLGKISSSGGDVFLIARTVINGGTVNAPDGTAEFAAGSKVLLRDSSSGQQVFVQAGSAGNVVDSGTTRAAQISLQAADGNVYALAGGGARIRATGSATRDGHVWLVADDGTVSQRGAIVAKNPDGSGGTVDTEAAQLSFQRGAAVYAGRWNIATPSLTVDASVARALQRSLNAGSTVELSTTGANGAAGDLLIASDIDWRGASALTLAAYHNVALSPGATIRDTGSGNLTLRADATSIDNGGSVTNGGTIDWSKSTGTVSALYDMNGTYTPGTLLANTTWTAPSDSGLITQITGYQLVNSLADLENISLDLASNYALGKDIDISTPRCCGTGVYVPIGTGAAPFAGQFDGFGHTISNLNAWQSVPATGDPANPEAASGLFGVVGATGVVRNVSVSGFVSISGYGSFGILAGVNDGQIVRAQTSGSLSLSEPFVSIDAMSGGLVGSNYGTITRSSSDAAMVSEGVLGGLVGYNFSTGVIRQSYESQSPDIPPSFGPGTVNSAAHGLGAGGLVGTNDGLITQSYATGSVTYAPDYCGGGGGGFPCFGTGSAALVQSNTGTIEQSFATGTVTQMVLAGRGPPPFGLALSNTGTIANDVYWDTQTTGATVGVGMGTPVPVANGLTTAQMSVPSSFGPTFDFSSTGVWALPAGAPHPVLRWQLGP</sequence>
<dbReference type="SUPFAM" id="SSF51126">
    <property type="entry name" value="Pectin lyase-like"/>
    <property type="match status" value="1"/>
</dbReference>
<dbReference type="Proteomes" id="UP000592820">
    <property type="component" value="Unassembled WGS sequence"/>
</dbReference>
<reference evidence="4 5" key="1">
    <citation type="submission" date="2020-08" db="EMBL/GenBank/DDBJ databases">
        <title>Genomic Encyclopedia of Type Strains, Phase IV (KMG-V): Genome sequencing to study the core and pangenomes of soil and plant-associated prokaryotes.</title>
        <authorList>
            <person name="Whitman W."/>
        </authorList>
    </citation>
    <scope>NUCLEOTIDE SEQUENCE [LARGE SCALE GENOMIC DNA]</scope>
    <source>
        <strain evidence="4 5">JPY162</strain>
    </source>
</reference>